<sequence length="607" mass="68118">MAKASHNPKSVSRLTLEDIVGPPIPDLKADNKPWQQLQKMTGLDKIKQEFAQMIDYAQRKKESERLGIEMPRTFSLHRLFLGPPGVGKTTVARLYGQLILELGVHVHKEPTMVDPSHLIGAYVGHSERNTSKYLSKAKGGVLVIDEAHMLYTSRANGENCSDVFRRAILDKIVAEVTADADEDRCVILVGHPDRMEDMFLHSIPGLQRRFPKESAMIFEAFTADQLLQIFRAKMDVEKIQATDDALKVAEQVLVRMRINPQFGNAGDVENLLATARRRHLANNEHPSFWANSSAKALELEPQDIDPRWNRLLSADGSRAAMFEKFVGFDSITDKFEQYKNRVVGMERRGVDPRPKMPWNFVFEGPPGTGKTSTARKLGQLYYDLCLLSTDEVIECSVGELLDMTGLKVTNMLEKSLGKVLFIDEAYRLVGTTAGELITGELVDAVTKTRYARNLVIVLAGYTKDMDMLLSANPGLRSRFPEHILFPLLSVEACKELLEKELRREGMFIEDHMGGGSCGVVREFRRLSRTPGWANGRDVETLGRAIVNAVFAEVGKASSDGEASDTVMVSRREVDKQMRLMYEDRTRDGQETKSTTPGQARWGDWQAE</sequence>
<dbReference type="InterPro" id="IPR003959">
    <property type="entry name" value="ATPase_AAA_core"/>
</dbReference>
<keyword evidence="6" id="KW-0378">Hydrolase</keyword>
<dbReference type="Gene3D" id="3.40.50.300">
    <property type="entry name" value="P-loop containing nucleotide triphosphate hydrolases"/>
    <property type="match status" value="2"/>
</dbReference>
<dbReference type="EMBL" id="JAGSXJ010000003">
    <property type="protein sequence ID" value="KAH6693975.1"/>
    <property type="molecule type" value="Genomic_DNA"/>
</dbReference>
<evidence type="ECO:0000256" key="1">
    <source>
        <dbReference type="ARBA" id="ARBA00010378"/>
    </source>
</evidence>
<accession>A0A9P8VJH6</accession>
<dbReference type="Proteomes" id="UP000770015">
    <property type="component" value="Unassembled WGS sequence"/>
</dbReference>
<evidence type="ECO:0000259" key="5">
    <source>
        <dbReference type="SMART" id="SM00382"/>
    </source>
</evidence>
<comment type="caution">
    <text evidence="6">The sequence shown here is derived from an EMBL/GenBank/DDBJ whole genome shotgun (WGS) entry which is preliminary data.</text>
</comment>
<reference evidence="6" key="1">
    <citation type="journal article" date="2021" name="Nat. Commun.">
        <title>Genetic determinants of endophytism in the Arabidopsis root mycobiome.</title>
        <authorList>
            <person name="Mesny F."/>
            <person name="Miyauchi S."/>
            <person name="Thiergart T."/>
            <person name="Pickel B."/>
            <person name="Atanasova L."/>
            <person name="Karlsson M."/>
            <person name="Huettel B."/>
            <person name="Barry K.W."/>
            <person name="Haridas S."/>
            <person name="Chen C."/>
            <person name="Bauer D."/>
            <person name="Andreopoulos W."/>
            <person name="Pangilinan J."/>
            <person name="LaButti K."/>
            <person name="Riley R."/>
            <person name="Lipzen A."/>
            <person name="Clum A."/>
            <person name="Drula E."/>
            <person name="Henrissat B."/>
            <person name="Kohler A."/>
            <person name="Grigoriev I.V."/>
            <person name="Martin F.M."/>
            <person name="Hacquard S."/>
        </authorList>
    </citation>
    <scope>NUCLEOTIDE SEQUENCE</scope>
    <source>
        <strain evidence="6">MPI-SDFR-AT-0117</strain>
    </source>
</reference>
<name>A0A9P8VJH6_9PEZI</name>
<dbReference type="SMART" id="SM00382">
    <property type="entry name" value="AAA"/>
    <property type="match status" value="2"/>
</dbReference>
<dbReference type="GO" id="GO:0016887">
    <property type="term" value="F:ATP hydrolysis activity"/>
    <property type="evidence" value="ECO:0007669"/>
    <property type="project" value="InterPro"/>
</dbReference>
<dbReference type="InterPro" id="IPR050773">
    <property type="entry name" value="CbxX/CfxQ_RuBisCO_ESX"/>
</dbReference>
<dbReference type="InterPro" id="IPR027417">
    <property type="entry name" value="P-loop_NTPase"/>
</dbReference>
<keyword evidence="3" id="KW-0067">ATP-binding</keyword>
<dbReference type="InterPro" id="IPR003593">
    <property type="entry name" value="AAA+_ATPase"/>
</dbReference>
<dbReference type="PRINTS" id="PR00819">
    <property type="entry name" value="CBXCFQXSUPER"/>
</dbReference>
<dbReference type="InterPro" id="IPR000641">
    <property type="entry name" value="CbxX/CfxQ"/>
</dbReference>
<feature type="domain" description="AAA+ ATPase" evidence="5">
    <location>
        <begin position="74"/>
        <end position="209"/>
    </location>
</feature>
<dbReference type="CDD" id="cd00009">
    <property type="entry name" value="AAA"/>
    <property type="match status" value="1"/>
</dbReference>
<comment type="similarity">
    <text evidence="1">Belongs to the CbxX/CfxQ family.</text>
</comment>
<evidence type="ECO:0000256" key="4">
    <source>
        <dbReference type="SAM" id="MobiDB-lite"/>
    </source>
</evidence>
<dbReference type="Pfam" id="PF00004">
    <property type="entry name" value="AAA"/>
    <property type="match status" value="2"/>
</dbReference>
<dbReference type="Pfam" id="PF17866">
    <property type="entry name" value="AAA_lid_6"/>
    <property type="match status" value="1"/>
</dbReference>
<dbReference type="PANTHER" id="PTHR43392:SF2">
    <property type="entry name" value="AAA-TYPE ATPASE FAMILY PROTEIN _ ANKYRIN REPEAT FAMILY PROTEIN"/>
    <property type="match status" value="1"/>
</dbReference>
<keyword evidence="2" id="KW-0547">Nucleotide-binding</keyword>
<gene>
    <name evidence="6" type="ORF">F5X68DRAFT_128237</name>
</gene>
<dbReference type="PANTHER" id="PTHR43392">
    <property type="entry name" value="AAA-TYPE ATPASE FAMILY PROTEIN / ANKYRIN REPEAT FAMILY PROTEIN"/>
    <property type="match status" value="1"/>
</dbReference>
<feature type="region of interest" description="Disordered" evidence="4">
    <location>
        <begin position="581"/>
        <end position="607"/>
    </location>
</feature>
<protein>
    <submittedName>
        <fullName evidence="6">P-loop containing nucleoside triphosphate hydrolase protein</fullName>
    </submittedName>
</protein>
<dbReference type="OrthoDB" id="2423195at2759"/>
<dbReference type="GO" id="GO:0005524">
    <property type="term" value="F:ATP binding"/>
    <property type="evidence" value="ECO:0007669"/>
    <property type="project" value="UniProtKB-KW"/>
</dbReference>
<evidence type="ECO:0000313" key="6">
    <source>
        <dbReference type="EMBL" id="KAH6693975.1"/>
    </source>
</evidence>
<keyword evidence="7" id="KW-1185">Reference proteome</keyword>
<evidence type="ECO:0000313" key="7">
    <source>
        <dbReference type="Proteomes" id="UP000770015"/>
    </source>
</evidence>
<dbReference type="AlphaFoldDB" id="A0A9P8VJH6"/>
<feature type="domain" description="AAA+ ATPase" evidence="5">
    <location>
        <begin position="357"/>
        <end position="489"/>
    </location>
</feature>
<evidence type="ECO:0000256" key="2">
    <source>
        <dbReference type="ARBA" id="ARBA00022741"/>
    </source>
</evidence>
<dbReference type="InterPro" id="IPR041627">
    <property type="entry name" value="AAA_lid_6"/>
</dbReference>
<dbReference type="SUPFAM" id="SSF52540">
    <property type="entry name" value="P-loop containing nucleoside triphosphate hydrolases"/>
    <property type="match status" value="2"/>
</dbReference>
<feature type="compositionally biased region" description="Basic and acidic residues" evidence="4">
    <location>
        <begin position="581"/>
        <end position="590"/>
    </location>
</feature>
<organism evidence="6 7">
    <name type="scientific">Plectosphaerella plurivora</name>
    <dbReference type="NCBI Taxonomy" id="936078"/>
    <lineage>
        <taxon>Eukaryota</taxon>
        <taxon>Fungi</taxon>
        <taxon>Dikarya</taxon>
        <taxon>Ascomycota</taxon>
        <taxon>Pezizomycotina</taxon>
        <taxon>Sordariomycetes</taxon>
        <taxon>Hypocreomycetidae</taxon>
        <taxon>Glomerellales</taxon>
        <taxon>Plectosphaerellaceae</taxon>
        <taxon>Plectosphaerella</taxon>
    </lineage>
</organism>
<proteinExistence type="inferred from homology"/>
<dbReference type="Gene3D" id="1.10.8.60">
    <property type="match status" value="1"/>
</dbReference>
<evidence type="ECO:0000256" key="3">
    <source>
        <dbReference type="ARBA" id="ARBA00022840"/>
    </source>
</evidence>